<gene>
    <name evidence="6" type="ORF">BDV36DRAFT_291947</name>
</gene>
<dbReference type="Pfam" id="PF04828">
    <property type="entry name" value="GFA"/>
    <property type="match status" value="1"/>
</dbReference>
<accession>A0ABQ6WXR0</accession>
<dbReference type="PANTHER" id="PTHR33337:SF40">
    <property type="entry name" value="CENP-V_GFA DOMAIN-CONTAINING PROTEIN-RELATED"/>
    <property type="match status" value="1"/>
</dbReference>
<comment type="similarity">
    <text evidence="1">Belongs to the Gfa family.</text>
</comment>
<dbReference type="InterPro" id="IPR011057">
    <property type="entry name" value="Mss4-like_sf"/>
</dbReference>
<keyword evidence="4" id="KW-0456">Lyase</keyword>
<keyword evidence="3" id="KW-0862">Zinc</keyword>
<keyword evidence="2" id="KW-0479">Metal-binding</keyword>
<dbReference type="Proteomes" id="UP000325395">
    <property type="component" value="Unassembled WGS sequence"/>
</dbReference>
<evidence type="ECO:0000313" key="7">
    <source>
        <dbReference type="Proteomes" id="UP000325395"/>
    </source>
</evidence>
<evidence type="ECO:0000256" key="3">
    <source>
        <dbReference type="ARBA" id="ARBA00022833"/>
    </source>
</evidence>
<dbReference type="InterPro" id="IPR006913">
    <property type="entry name" value="CENP-V/GFA"/>
</dbReference>
<sequence>MTSISTGNCLCGACAYSYTSEPAVKVSLAICHCNPCRKVSGGTNTVNFVVPDENFTLTVFFCTERGNTLWKEATSKELKGLKLVQVGTLSDTSKLNGDIDAEFYAPNRASWLVPLPRAAQWAQF</sequence>
<proteinExistence type="inferred from homology"/>
<evidence type="ECO:0000259" key="5">
    <source>
        <dbReference type="Pfam" id="PF04828"/>
    </source>
</evidence>
<dbReference type="EMBL" id="ML735698">
    <property type="protein sequence ID" value="KAE8421838.1"/>
    <property type="molecule type" value="Genomic_DNA"/>
</dbReference>
<dbReference type="SUPFAM" id="SSF51316">
    <property type="entry name" value="Mss4-like"/>
    <property type="match status" value="1"/>
</dbReference>
<dbReference type="Gene3D" id="3.90.1590.10">
    <property type="entry name" value="glutathione-dependent formaldehyde- activating enzyme (gfa)"/>
    <property type="match status" value="1"/>
</dbReference>
<keyword evidence="7" id="KW-1185">Reference proteome</keyword>
<organism evidence="6 7">
    <name type="scientific">Aspergillus pseudocaelatus</name>
    <dbReference type="NCBI Taxonomy" id="1825620"/>
    <lineage>
        <taxon>Eukaryota</taxon>
        <taxon>Fungi</taxon>
        <taxon>Dikarya</taxon>
        <taxon>Ascomycota</taxon>
        <taxon>Pezizomycotina</taxon>
        <taxon>Eurotiomycetes</taxon>
        <taxon>Eurotiomycetidae</taxon>
        <taxon>Eurotiales</taxon>
        <taxon>Aspergillaceae</taxon>
        <taxon>Aspergillus</taxon>
        <taxon>Aspergillus subgen. Circumdati</taxon>
    </lineage>
</organism>
<name>A0ABQ6WXR0_9EURO</name>
<evidence type="ECO:0000256" key="1">
    <source>
        <dbReference type="ARBA" id="ARBA00005495"/>
    </source>
</evidence>
<reference evidence="6 7" key="1">
    <citation type="submission" date="2019-04" db="EMBL/GenBank/DDBJ databases">
        <authorList>
            <consortium name="DOE Joint Genome Institute"/>
            <person name="Mondo S."/>
            <person name="Kjaerbolling I."/>
            <person name="Vesth T."/>
            <person name="Frisvad J.C."/>
            <person name="Nybo J.L."/>
            <person name="Theobald S."/>
            <person name="Kildgaard S."/>
            <person name="Isbrandt T."/>
            <person name="Kuo A."/>
            <person name="Sato A."/>
            <person name="Lyhne E.K."/>
            <person name="Kogle M.E."/>
            <person name="Wiebenga A."/>
            <person name="Kun R.S."/>
            <person name="Lubbers R.J."/>
            <person name="Makela M.R."/>
            <person name="Barry K."/>
            <person name="Chovatia M."/>
            <person name="Clum A."/>
            <person name="Daum C."/>
            <person name="Haridas S."/>
            <person name="He G."/>
            <person name="LaButti K."/>
            <person name="Lipzen A."/>
            <person name="Riley R."/>
            <person name="Salamov A."/>
            <person name="Simmons B.A."/>
            <person name="Magnuson J.K."/>
            <person name="Henrissat B."/>
            <person name="Mortensen U.H."/>
            <person name="Larsen T.O."/>
            <person name="Devries R.P."/>
            <person name="Grigoriev I.V."/>
            <person name="Machida M."/>
            <person name="Baker S.E."/>
            <person name="Andersen M.R."/>
            <person name="Cantor M.N."/>
            <person name="Hua S.X."/>
        </authorList>
    </citation>
    <scope>NUCLEOTIDE SEQUENCE [LARGE SCALE GENOMIC DNA]</scope>
    <source>
        <strain evidence="6 7">CBS 117616</strain>
    </source>
</reference>
<evidence type="ECO:0000256" key="4">
    <source>
        <dbReference type="ARBA" id="ARBA00023239"/>
    </source>
</evidence>
<evidence type="ECO:0000256" key="2">
    <source>
        <dbReference type="ARBA" id="ARBA00022723"/>
    </source>
</evidence>
<feature type="domain" description="CENP-V/GFA" evidence="5">
    <location>
        <begin position="6"/>
        <end position="58"/>
    </location>
</feature>
<protein>
    <submittedName>
        <fullName evidence="6">Mss4-like protein</fullName>
    </submittedName>
</protein>
<dbReference type="PANTHER" id="PTHR33337">
    <property type="entry name" value="GFA DOMAIN-CONTAINING PROTEIN"/>
    <property type="match status" value="1"/>
</dbReference>
<evidence type="ECO:0000313" key="6">
    <source>
        <dbReference type="EMBL" id="KAE8421838.1"/>
    </source>
</evidence>